<evidence type="ECO:0000259" key="7">
    <source>
        <dbReference type="Pfam" id="PF01485"/>
    </source>
</evidence>
<dbReference type="Pfam" id="PF01485">
    <property type="entry name" value="IBR"/>
    <property type="match status" value="1"/>
</dbReference>
<dbReference type="SUPFAM" id="SSF57850">
    <property type="entry name" value="RING/U-box"/>
    <property type="match status" value="1"/>
</dbReference>
<protein>
    <recommendedName>
        <fullName evidence="7">IBR domain-containing protein</fullName>
    </recommendedName>
</protein>
<keyword evidence="9" id="KW-1185">Reference proteome</keyword>
<dbReference type="PANTHER" id="PTHR22770">
    <property type="entry name" value="UBIQUITIN CONJUGATING ENZYME 7 INTERACTING PROTEIN-RELATED"/>
    <property type="match status" value="1"/>
</dbReference>
<evidence type="ECO:0000256" key="4">
    <source>
        <dbReference type="ARBA" id="ARBA00022786"/>
    </source>
</evidence>
<reference evidence="8 9" key="1">
    <citation type="submission" date="2024-10" db="EMBL/GenBank/DDBJ databases">
        <title>Updated reference genomes for cyclostephanoid diatoms.</title>
        <authorList>
            <person name="Roberts W.R."/>
            <person name="Alverson A.J."/>
        </authorList>
    </citation>
    <scope>NUCLEOTIDE SEQUENCE [LARGE SCALE GENOMIC DNA]</scope>
    <source>
        <strain evidence="8 9">AJA228-03</strain>
    </source>
</reference>
<evidence type="ECO:0000256" key="1">
    <source>
        <dbReference type="ARBA" id="ARBA00004906"/>
    </source>
</evidence>
<keyword evidence="3" id="KW-0863">Zinc-finger</keyword>
<dbReference type="Gene3D" id="2.30.42.10">
    <property type="match status" value="1"/>
</dbReference>
<dbReference type="InterPro" id="IPR051628">
    <property type="entry name" value="LUBAC_E3_Ligases"/>
</dbReference>
<keyword evidence="4" id="KW-0833">Ubl conjugation pathway</keyword>
<evidence type="ECO:0000313" key="8">
    <source>
        <dbReference type="EMBL" id="KAL3808460.1"/>
    </source>
</evidence>
<dbReference type="EMBL" id="JALLPB020000507">
    <property type="protein sequence ID" value="KAL3808460.1"/>
    <property type="molecule type" value="Genomic_DNA"/>
</dbReference>
<gene>
    <name evidence="8" type="ORF">ACHAXA_008290</name>
</gene>
<evidence type="ECO:0000313" key="9">
    <source>
        <dbReference type="Proteomes" id="UP001530377"/>
    </source>
</evidence>
<dbReference type="InterPro" id="IPR002867">
    <property type="entry name" value="IBR_dom"/>
</dbReference>
<evidence type="ECO:0000256" key="3">
    <source>
        <dbReference type="ARBA" id="ARBA00022771"/>
    </source>
</evidence>
<feature type="compositionally biased region" description="Pro residues" evidence="6">
    <location>
        <begin position="44"/>
        <end position="54"/>
    </location>
</feature>
<organism evidence="8 9">
    <name type="scientific">Cyclostephanos tholiformis</name>
    <dbReference type="NCBI Taxonomy" id="382380"/>
    <lineage>
        <taxon>Eukaryota</taxon>
        <taxon>Sar</taxon>
        <taxon>Stramenopiles</taxon>
        <taxon>Ochrophyta</taxon>
        <taxon>Bacillariophyta</taxon>
        <taxon>Coscinodiscophyceae</taxon>
        <taxon>Thalassiosirophycidae</taxon>
        <taxon>Stephanodiscales</taxon>
        <taxon>Stephanodiscaceae</taxon>
        <taxon>Cyclostephanos</taxon>
    </lineage>
</organism>
<evidence type="ECO:0000256" key="2">
    <source>
        <dbReference type="ARBA" id="ARBA00022723"/>
    </source>
</evidence>
<dbReference type="PANTHER" id="PTHR22770:SF47">
    <property type="entry name" value="E3 UBIQUITIN-PROTEIN LIGASE RNF216"/>
    <property type="match status" value="1"/>
</dbReference>
<feature type="domain" description="IBR" evidence="7">
    <location>
        <begin position="240"/>
        <end position="293"/>
    </location>
</feature>
<keyword evidence="5" id="KW-0862">Zinc</keyword>
<comment type="pathway">
    <text evidence="1">Protein modification; protein ubiquitination.</text>
</comment>
<accession>A0ABD3R6A0</accession>
<proteinExistence type="predicted"/>
<dbReference type="AlphaFoldDB" id="A0ABD3R6A0"/>
<dbReference type="Proteomes" id="UP001530377">
    <property type="component" value="Unassembled WGS sequence"/>
</dbReference>
<dbReference type="SUPFAM" id="SSF50156">
    <property type="entry name" value="PDZ domain-like"/>
    <property type="match status" value="1"/>
</dbReference>
<feature type="compositionally biased region" description="Basic and acidic residues" evidence="6">
    <location>
        <begin position="23"/>
        <end position="32"/>
    </location>
</feature>
<sequence length="356" mass="38954">MSSFLRQDPTQHGVDGVLLPSQPDDHYPKPEKASTCASSTPYDGPLPPLPPPVEKPSSSATSIVWSKRDETNDGKRKKRGLPPGVVCYYATIFTTELGIMFLKPRELVDTLFLQTEKGLVDTLDERPVVAFIHEGSSARSVGVELGHVLLKVNCNDVKNPEEANRLIKEGPRSLRLLFYVPERGMGGRTISPDVASSCVGGGSGRMMAEVGSRRSNLMSIAQIEAPHNHDELQFMMVAISTNMTDLSKCTKCGSIAFRDDTLTSLMINWVQCPQCLFKSCVECGEEYHPDKRCNQVESKNEIDGRIQVEEAMTSALVRTCPLKVVNAGKRAASAVLKNGTVVDVEPLLKDPPPVCR</sequence>
<dbReference type="InterPro" id="IPR036034">
    <property type="entry name" value="PDZ_sf"/>
</dbReference>
<keyword evidence="2" id="KW-0479">Metal-binding</keyword>
<dbReference type="GO" id="GO:0008270">
    <property type="term" value="F:zinc ion binding"/>
    <property type="evidence" value="ECO:0007669"/>
    <property type="project" value="UniProtKB-KW"/>
</dbReference>
<name>A0ABD3R6A0_9STRA</name>
<comment type="caution">
    <text evidence="8">The sequence shown here is derived from an EMBL/GenBank/DDBJ whole genome shotgun (WGS) entry which is preliminary data.</text>
</comment>
<evidence type="ECO:0000256" key="5">
    <source>
        <dbReference type="ARBA" id="ARBA00022833"/>
    </source>
</evidence>
<evidence type="ECO:0000256" key="6">
    <source>
        <dbReference type="SAM" id="MobiDB-lite"/>
    </source>
</evidence>
<feature type="region of interest" description="Disordered" evidence="6">
    <location>
        <begin position="1"/>
        <end position="78"/>
    </location>
</feature>
<feature type="compositionally biased region" description="Polar residues" evidence="6">
    <location>
        <begin position="1"/>
        <end position="10"/>
    </location>
</feature>